<dbReference type="EMBL" id="PKPP01003649">
    <property type="protein sequence ID" value="PWA68371.1"/>
    <property type="molecule type" value="Genomic_DNA"/>
</dbReference>
<comment type="subcellular location">
    <subcellularLocation>
        <location evidence="1">Nucleus</location>
    </subcellularLocation>
</comment>
<dbReference type="Pfam" id="PF11715">
    <property type="entry name" value="Beta-prop_Nup120_160"/>
    <property type="match status" value="1"/>
</dbReference>
<comment type="caution">
    <text evidence="8">The sequence shown here is derived from an EMBL/GenBank/DDBJ whole genome shotgun (WGS) entry which is preliminary data.</text>
</comment>
<dbReference type="GO" id="GO:0005643">
    <property type="term" value="C:nuclear pore"/>
    <property type="evidence" value="ECO:0007669"/>
    <property type="project" value="TreeGrafter"/>
</dbReference>
<protein>
    <submittedName>
        <fullName evidence="8">Nucleoporin</fullName>
    </submittedName>
</protein>
<dbReference type="InterPro" id="IPR035192">
    <property type="entry name" value="NUP160_hel_plant"/>
</dbReference>
<sequence length="1541" mass="174689">MGFQPWCMTIVGREVPAFSSDSIEWFHVSVSSTSVPPSHEISAPPTKDASSICAVGDVYFIWRIKETTPNVLEIVEFNTSSELAGVGLRIEFMSGLCPFALICKNEVFFPFHICNPFCLHAQFLIEHYLLLQYSSSSRNPYLLYTMSVSGVAYLIRLKGVASYESYSVIPPNEVVELNPQIFGVRGGITHIAAIAGIFVIGQPDGSVVCFRLGSLDITSPGFLHELRDDSIATRFLSLFSRRTLLAPVTDLICSEVRGRKHLFVLHQDGFLEVWDILKSHMLLDRATYMRLWPGDVYFHSYVLPLAILHKPNPEVDEEMISLYSLHLGEPGKIMYIIKPGRWIDRSNEASELNIKVEEGALIDVKLSSYKIWILKEDGLVLHNLAGRSESWKNEQIFGLQESVISEELFQSSEHAADDLLLLAHSLYSSAQEKVHKDYNLYPCIIHVISLLQLTGCFNILQEQVAMHVSSIFLRLLFLPGIFYHSVLRATLQDHNIHFTDSEFYSFTAAGMKKEIMSVIKNEATSRSPLSLLYCWKNFCSHYIDHWYRMNAPCGLLLDSSTGAVVLIRKSSVSLFRHLEEIEISYGSFTELGKIASNKIKLSGDLDWEVLYMVLECTNNISQQLGKGAPALFHESFFIDPSIFPEDILRRLLKVLKSGTSSSIASLYGSELGVDTWKKRVGDNKLHRKFCVNMSLSLQGLYRKALTWDKVIDVILLYCNSLVPQKYEEKSDLEAMFDIRTCITAHVTSEVSKVMFDSAVDIILLLNYMVDLSGMINMLPCDVSRVQRELFPLIQEILMEWHIVHFIGTIPCEAPLLDGLSSQLSLSEINSSANRRSWNWKLKKCDFPLAFSLMFDHPKSISVVDTRHLPNPSCLRALQLKFTSWIVWGTDEDGSISLSTRSTILALILLKHGHFDAVEHLLTTVNQNLLKKNISNDIQGENSEWCTILHLLGCCYAAQAHREGSQTSTNKKLDESISCFFSYSTWFLQAEKRYDICLTTYCFSRAAALDGASSSLHKLSNAFGLWHLHISDDVSPKAWTLHYYNWVMQLFEQYNMSAGARQFAIAALEQVDEVLGIEDIYSGADFENESPILTKVRLWANVFKFSLDLNNYKDAYSAIIMNPDEESKCICLRHFINVLFEHNAIKILCDGSLPFVGLAEKVEQELALKAKLSDVSAKPHPFKILYAFAINRRNWRKAASYMYLYSSKLKSEAAVRAYEFRSFALQERLNCLSATINALYLLSSDCAWISTLHPDANDTFSSEKSNSCMDIEKLEKEYILTSAEQLLWMKNIEWSFTGIERPPSNLIELLVQSNLYDMVFTVILRFFTGSRLEGELERVFSAMSRNCCLSRNDTKKQDTFLASKDEVASAAQHSKGNDQWDALKQYTGIYKSFHPRLPVIVAETLLSANSLMKLPLWLVEMFKGTPKGTLGMAGSESSPALLFQLYVDYGRYAEATNLVLHYLESVSSLQPEDVIRRKKPSAVWFPYTTIERLKSKLDELINSGQMVAECEKQRNLLETTLLKHFQLLQSDSHDVKMSFATS</sequence>
<keyword evidence="3" id="KW-0539">Nucleus</keyword>
<feature type="domain" description="NUP160 middle TPR" evidence="7">
    <location>
        <begin position="1024"/>
        <end position="1240"/>
    </location>
</feature>
<evidence type="ECO:0000259" key="5">
    <source>
        <dbReference type="Pfam" id="PF17238"/>
    </source>
</evidence>
<keyword evidence="9" id="KW-1185">Reference proteome</keyword>
<gene>
    <name evidence="8" type="ORF">CTI12_AA309170</name>
</gene>
<dbReference type="OrthoDB" id="67716at2759"/>
<evidence type="ECO:0000313" key="8">
    <source>
        <dbReference type="EMBL" id="PWA68371.1"/>
    </source>
</evidence>
<feature type="domain" description="NUP160 helical" evidence="5">
    <location>
        <begin position="604"/>
        <end position="789"/>
    </location>
</feature>
<keyword evidence="2" id="KW-0813">Transport</keyword>
<dbReference type="PANTHER" id="PTHR21286:SF0">
    <property type="entry name" value="NUCLEAR PORE COMPLEX PROTEIN NUP160"/>
    <property type="match status" value="1"/>
</dbReference>
<dbReference type="InterPro" id="IPR059141">
    <property type="entry name" value="Beta-prop_Nup120_160"/>
</dbReference>
<evidence type="ECO:0000256" key="1">
    <source>
        <dbReference type="ARBA" id="ARBA00004123"/>
    </source>
</evidence>
<evidence type="ECO:0000313" key="9">
    <source>
        <dbReference type="Proteomes" id="UP000245207"/>
    </source>
</evidence>
<evidence type="ECO:0000256" key="2">
    <source>
        <dbReference type="ARBA" id="ARBA00022448"/>
    </source>
</evidence>
<dbReference type="InterPro" id="IPR021717">
    <property type="entry name" value="Nucleoporin_Nup160"/>
</dbReference>
<organism evidence="8 9">
    <name type="scientific">Artemisia annua</name>
    <name type="common">Sweet wormwood</name>
    <dbReference type="NCBI Taxonomy" id="35608"/>
    <lineage>
        <taxon>Eukaryota</taxon>
        <taxon>Viridiplantae</taxon>
        <taxon>Streptophyta</taxon>
        <taxon>Embryophyta</taxon>
        <taxon>Tracheophyta</taxon>
        <taxon>Spermatophyta</taxon>
        <taxon>Magnoliopsida</taxon>
        <taxon>eudicotyledons</taxon>
        <taxon>Gunneridae</taxon>
        <taxon>Pentapetalae</taxon>
        <taxon>asterids</taxon>
        <taxon>campanulids</taxon>
        <taxon>Asterales</taxon>
        <taxon>Asteraceae</taxon>
        <taxon>Asteroideae</taxon>
        <taxon>Anthemideae</taxon>
        <taxon>Artemisiinae</taxon>
        <taxon>Artemisia</taxon>
    </lineage>
</organism>
<accession>A0A2U1N4D9</accession>
<dbReference type="InterPro" id="IPR056536">
    <property type="entry name" value="TPR_NUP160_C"/>
</dbReference>
<evidence type="ECO:0000259" key="4">
    <source>
        <dbReference type="Pfam" id="PF11715"/>
    </source>
</evidence>
<dbReference type="Pfam" id="PF23354">
    <property type="entry name" value="TPR_NUP160_120_M"/>
    <property type="match status" value="1"/>
</dbReference>
<dbReference type="Pfam" id="PF23347">
    <property type="entry name" value="TPR_Nup160_C"/>
    <property type="match status" value="1"/>
</dbReference>
<feature type="domain" description="Nucleoporin Nup120/160 beta-propeller" evidence="4">
    <location>
        <begin position="59"/>
        <end position="582"/>
    </location>
</feature>
<name>A0A2U1N4D9_ARTAN</name>
<evidence type="ECO:0000259" key="7">
    <source>
        <dbReference type="Pfam" id="PF23354"/>
    </source>
</evidence>
<proteinExistence type="predicted"/>
<reference evidence="8 9" key="1">
    <citation type="journal article" date="2018" name="Mol. Plant">
        <title>The genome of Artemisia annua provides insight into the evolution of Asteraceae family and artemisinin biosynthesis.</title>
        <authorList>
            <person name="Shen Q."/>
            <person name="Zhang L."/>
            <person name="Liao Z."/>
            <person name="Wang S."/>
            <person name="Yan T."/>
            <person name="Shi P."/>
            <person name="Liu M."/>
            <person name="Fu X."/>
            <person name="Pan Q."/>
            <person name="Wang Y."/>
            <person name="Lv Z."/>
            <person name="Lu X."/>
            <person name="Zhang F."/>
            <person name="Jiang W."/>
            <person name="Ma Y."/>
            <person name="Chen M."/>
            <person name="Hao X."/>
            <person name="Li L."/>
            <person name="Tang Y."/>
            <person name="Lv G."/>
            <person name="Zhou Y."/>
            <person name="Sun X."/>
            <person name="Brodelius P.E."/>
            <person name="Rose J.K.C."/>
            <person name="Tang K."/>
        </authorList>
    </citation>
    <scope>NUCLEOTIDE SEQUENCE [LARGE SCALE GENOMIC DNA]</scope>
    <source>
        <strain evidence="9">cv. Huhao1</strain>
        <tissue evidence="8">Leaf</tissue>
    </source>
</reference>
<dbReference type="Pfam" id="PF17238">
    <property type="entry name" value="NUP160_helical_2"/>
    <property type="match status" value="1"/>
</dbReference>
<dbReference type="InterPro" id="IPR056535">
    <property type="entry name" value="TPR_NUP160_M"/>
</dbReference>
<dbReference type="PANTHER" id="PTHR21286">
    <property type="entry name" value="NUCLEAR PORE COMPLEX PROTEIN NUP160"/>
    <property type="match status" value="1"/>
</dbReference>
<evidence type="ECO:0000256" key="3">
    <source>
        <dbReference type="ARBA" id="ARBA00023242"/>
    </source>
</evidence>
<dbReference type="Proteomes" id="UP000245207">
    <property type="component" value="Unassembled WGS sequence"/>
</dbReference>
<dbReference type="GO" id="GO:0017056">
    <property type="term" value="F:structural constituent of nuclear pore"/>
    <property type="evidence" value="ECO:0007669"/>
    <property type="project" value="TreeGrafter"/>
</dbReference>
<feature type="domain" description="NUP160 C-terminal TPR" evidence="6">
    <location>
        <begin position="1270"/>
        <end position="1517"/>
    </location>
</feature>
<evidence type="ECO:0000259" key="6">
    <source>
        <dbReference type="Pfam" id="PF23347"/>
    </source>
</evidence>
<dbReference type="STRING" id="35608.A0A2U1N4D9"/>